<evidence type="ECO:0000256" key="8">
    <source>
        <dbReference type="PROSITE-ProRule" id="PRU00339"/>
    </source>
</evidence>
<dbReference type="SUPFAM" id="SSF53756">
    <property type="entry name" value="UDP-Glycosyltransferase/glycogen phosphorylase"/>
    <property type="match status" value="1"/>
</dbReference>
<dbReference type="InterPro" id="IPR051939">
    <property type="entry name" value="Glycosyltr_41/O-GlcNAc_trsf"/>
</dbReference>
<dbReference type="EMBL" id="ABVL01000008">
    <property type="protein sequence ID" value="EDY19459.1"/>
    <property type="molecule type" value="Genomic_DNA"/>
</dbReference>
<comment type="similarity">
    <text evidence="2">Belongs to the glycosyltransferase 41 family. O-GlcNAc transferase subfamily.</text>
</comment>
<dbReference type="SMART" id="SM00028">
    <property type="entry name" value="TPR"/>
    <property type="match status" value="5"/>
</dbReference>
<dbReference type="Pfam" id="PF13374">
    <property type="entry name" value="TPR_10"/>
    <property type="match status" value="1"/>
</dbReference>
<feature type="repeat" description="TPR" evidence="8">
    <location>
        <begin position="40"/>
        <end position="73"/>
    </location>
</feature>
<comment type="caution">
    <text evidence="10">The sequence shown here is derived from an EMBL/GenBank/DDBJ whole genome shotgun (WGS) entry which is preliminary data.</text>
</comment>
<dbReference type="SUPFAM" id="SSF48452">
    <property type="entry name" value="TPR-like"/>
    <property type="match status" value="1"/>
</dbReference>
<keyword evidence="4" id="KW-0328">Glycosyltransferase</keyword>
<name>B4D2L9_9BACT</name>
<evidence type="ECO:0000256" key="7">
    <source>
        <dbReference type="ARBA" id="ARBA00022803"/>
    </source>
</evidence>
<dbReference type="PANTHER" id="PTHR44835:SF1">
    <property type="entry name" value="PROTEIN O-GLCNAC TRANSFERASE"/>
    <property type="match status" value="1"/>
</dbReference>
<dbReference type="Pfam" id="PF13432">
    <property type="entry name" value="TPR_16"/>
    <property type="match status" value="2"/>
</dbReference>
<dbReference type="PANTHER" id="PTHR44835">
    <property type="entry name" value="UDP-N-ACETYLGLUCOSAMINE--PEPTIDE N-ACETYLGLUCOSAMINYLTRANSFERASE SPINDLY-RELATED"/>
    <property type="match status" value="1"/>
</dbReference>
<keyword evidence="7 8" id="KW-0802">TPR repeat</keyword>
<evidence type="ECO:0000256" key="6">
    <source>
        <dbReference type="ARBA" id="ARBA00022737"/>
    </source>
</evidence>
<keyword evidence="5" id="KW-0808">Transferase</keyword>
<keyword evidence="11" id="KW-1185">Reference proteome</keyword>
<evidence type="ECO:0000256" key="2">
    <source>
        <dbReference type="ARBA" id="ARBA00005386"/>
    </source>
</evidence>
<evidence type="ECO:0000313" key="11">
    <source>
        <dbReference type="Proteomes" id="UP000005824"/>
    </source>
</evidence>
<dbReference type="InterPro" id="IPR019734">
    <property type="entry name" value="TPR_rpt"/>
</dbReference>
<dbReference type="Proteomes" id="UP000005824">
    <property type="component" value="Unassembled WGS sequence"/>
</dbReference>
<dbReference type="Gene3D" id="1.25.40.10">
    <property type="entry name" value="Tetratricopeptide repeat domain"/>
    <property type="match status" value="2"/>
</dbReference>
<dbReference type="Pfam" id="PF13844">
    <property type="entry name" value="Glyco_transf_41"/>
    <property type="match status" value="2"/>
</dbReference>
<reference evidence="10 11" key="1">
    <citation type="journal article" date="2011" name="J. Bacteriol.">
        <title>Genome sequence of Chthoniobacter flavus Ellin428, an aerobic heterotrophic soil bacterium.</title>
        <authorList>
            <person name="Kant R."/>
            <person name="van Passel M.W."/>
            <person name="Palva A."/>
            <person name="Lucas S."/>
            <person name="Lapidus A."/>
            <person name="Glavina Del Rio T."/>
            <person name="Dalin E."/>
            <person name="Tice H."/>
            <person name="Bruce D."/>
            <person name="Goodwin L."/>
            <person name="Pitluck S."/>
            <person name="Larimer F.W."/>
            <person name="Land M.L."/>
            <person name="Hauser L."/>
            <person name="Sangwan P."/>
            <person name="de Vos W.M."/>
            <person name="Janssen P.H."/>
            <person name="Smidt H."/>
        </authorList>
    </citation>
    <scope>NUCLEOTIDE SEQUENCE [LARGE SCALE GENOMIC DNA]</scope>
    <source>
        <strain evidence="10 11">Ellin428</strain>
    </source>
</reference>
<feature type="repeat" description="TPR" evidence="8">
    <location>
        <begin position="74"/>
        <end position="107"/>
    </location>
</feature>
<keyword evidence="6" id="KW-0677">Repeat</keyword>
<sequence length="600" mass="65916">MAVLTLQQTFDLAGQYQRSGKLAEAETLYRQLLTWEPNNPDLLNMLGLVAHQRGALDSAIEWQQRAIAVHPTAPSFHNNLGNVLQDQGRLAEAIACYRRAVELGPQLAQPLNNLGAALTAHGSLEEAAAVCEQAIRLDPSMPEAYTNLAVALQGLGKLEDAIALYQLAADLPNHFPGLADNYLAALQYRPGITLRQLHAMHLIYEERYARGLRSAWQPHADSRDPGRVLRLGFISPHFHSHPVGRFIVRLFENLDRARFQVVCYTDTTRTDAMTERLRAAVAEWNDVRLLSDEALASRVRGDRIDILFDLAGHTPGNRLLVLARKPAPVQITWLDYVGTTGLSAIDYILADPRQIPEEAGPWYSEKVLRLPDDYICFDPPAEAPPVGPLPAAANGFITFASFNIVSKTSGPTIALWSRILRRLPTSRLIIKNKGFEGARLQADIHQLFAQESVDPARIEFRGPSPQAEFLASYGDADIALDTFPYNGGLTTCEALWMGLPVVSCAGETFAGRHGLAHLTAAGLPEWVAADFDAYVDLAVALASDLDHLSQVRAGLRARVAASPLCDGPRFAGNFATLMETAWQRWCDQTAGQKMTPFRNA</sequence>
<organism evidence="10 11">
    <name type="scientific">Chthoniobacter flavus Ellin428</name>
    <dbReference type="NCBI Taxonomy" id="497964"/>
    <lineage>
        <taxon>Bacteria</taxon>
        <taxon>Pseudomonadati</taxon>
        <taxon>Verrucomicrobiota</taxon>
        <taxon>Spartobacteria</taxon>
        <taxon>Chthoniobacterales</taxon>
        <taxon>Chthoniobacteraceae</taxon>
        <taxon>Chthoniobacter</taxon>
    </lineage>
</organism>
<dbReference type="RefSeq" id="WP_006980469.1">
    <property type="nucleotide sequence ID" value="NZ_ABVL01000008.1"/>
</dbReference>
<feature type="domain" description="O-GlcNAc transferase C-terminal" evidence="9">
    <location>
        <begin position="218"/>
        <end position="375"/>
    </location>
</feature>
<dbReference type="eggNOG" id="COG0457">
    <property type="taxonomic scope" value="Bacteria"/>
</dbReference>
<dbReference type="EC" id="2.4.1.255" evidence="3"/>
<dbReference type="AlphaFoldDB" id="B4D2L9"/>
<dbReference type="Gene3D" id="3.40.50.11380">
    <property type="match status" value="1"/>
</dbReference>
<dbReference type="InterPro" id="IPR011990">
    <property type="entry name" value="TPR-like_helical_dom_sf"/>
</dbReference>
<evidence type="ECO:0000259" key="9">
    <source>
        <dbReference type="Pfam" id="PF13844"/>
    </source>
</evidence>
<feature type="domain" description="O-GlcNAc transferase C-terminal" evidence="9">
    <location>
        <begin position="396"/>
        <end position="570"/>
    </location>
</feature>
<dbReference type="InterPro" id="IPR029489">
    <property type="entry name" value="OGT/SEC/SPY_C"/>
</dbReference>
<comment type="pathway">
    <text evidence="1">Protein modification; protein glycosylation.</text>
</comment>
<dbReference type="GO" id="GO:0097363">
    <property type="term" value="F:protein O-acetylglucosaminyltransferase activity"/>
    <property type="evidence" value="ECO:0007669"/>
    <property type="project" value="UniProtKB-EC"/>
</dbReference>
<evidence type="ECO:0000256" key="4">
    <source>
        <dbReference type="ARBA" id="ARBA00022676"/>
    </source>
</evidence>
<protein>
    <recommendedName>
        <fullName evidence="3">protein O-GlcNAc transferase</fullName>
        <ecNumber evidence="3">2.4.1.255</ecNumber>
    </recommendedName>
</protein>
<accession>B4D2L9</accession>
<evidence type="ECO:0000256" key="1">
    <source>
        <dbReference type="ARBA" id="ARBA00004922"/>
    </source>
</evidence>
<evidence type="ECO:0000256" key="5">
    <source>
        <dbReference type="ARBA" id="ARBA00022679"/>
    </source>
</evidence>
<dbReference type="PROSITE" id="PS50005">
    <property type="entry name" value="TPR"/>
    <property type="match status" value="3"/>
</dbReference>
<gene>
    <name evidence="10" type="ORF">CfE428DRAFT_3144</name>
</gene>
<evidence type="ECO:0000256" key="3">
    <source>
        <dbReference type="ARBA" id="ARBA00011970"/>
    </source>
</evidence>
<evidence type="ECO:0000313" key="10">
    <source>
        <dbReference type="EMBL" id="EDY19459.1"/>
    </source>
</evidence>
<dbReference type="eggNOG" id="COG3914">
    <property type="taxonomic scope" value="Bacteria"/>
</dbReference>
<dbReference type="STRING" id="497964.CfE428DRAFT_3144"/>
<proteinExistence type="inferred from homology"/>
<feature type="repeat" description="TPR" evidence="8">
    <location>
        <begin position="108"/>
        <end position="141"/>
    </location>
</feature>
<dbReference type="InParanoid" id="B4D2L9"/>
<dbReference type="Gene3D" id="3.40.50.2000">
    <property type="entry name" value="Glycogen Phosphorylase B"/>
    <property type="match status" value="1"/>
</dbReference>